<dbReference type="EMBL" id="GBRH01257469">
    <property type="protein sequence ID" value="JAD40426.1"/>
    <property type="molecule type" value="Transcribed_RNA"/>
</dbReference>
<sequence length="20" mass="2334">MMGIRSRVRLGSDHDDRNAF</sequence>
<organism evidence="2">
    <name type="scientific">Arundo donax</name>
    <name type="common">Giant reed</name>
    <name type="synonym">Donax arundinaceus</name>
    <dbReference type="NCBI Taxonomy" id="35708"/>
    <lineage>
        <taxon>Eukaryota</taxon>
        <taxon>Viridiplantae</taxon>
        <taxon>Streptophyta</taxon>
        <taxon>Embryophyta</taxon>
        <taxon>Tracheophyta</taxon>
        <taxon>Spermatophyta</taxon>
        <taxon>Magnoliopsida</taxon>
        <taxon>Liliopsida</taxon>
        <taxon>Poales</taxon>
        <taxon>Poaceae</taxon>
        <taxon>PACMAD clade</taxon>
        <taxon>Arundinoideae</taxon>
        <taxon>Arundineae</taxon>
        <taxon>Arundo</taxon>
    </lineage>
</organism>
<feature type="compositionally biased region" description="Basic and acidic residues" evidence="1">
    <location>
        <begin position="10"/>
        <end position="20"/>
    </location>
</feature>
<evidence type="ECO:0000313" key="2">
    <source>
        <dbReference type="EMBL" id="JAD40426.1"/>
    </source>
</evidence>
<accession>A0A0A8ZNQ0</accession>
<feature type="region of interest" description="Disordered" evidence="1">
    <location>
        <begin position="1"/>
        <end position="20"/>
    </location>
</feature>
<reference evidence="2" key="2">
    <citation type="journal article" date="2015" name="Data Brief">
        <title>Shoot transcriptome of the giant reed, Arundo donax.</title>
        <authorList>
            <person name="Barrero R.A."/>
            <person name="Guerrero F.D."/>
            <person name="Moolhuijzen P."/>
            <person name="Goolsby J.A."/>
            <person name="Tidwell J."/>
            <person name="Bellgard S.E."/>
            <person name="Bellgard M.I."/>
        </authorList>
    </citation>
    <scope>NUCLEOTIDE SEQUENCE</scope>
    <source>
        <tissue evidence="2">Shoot tissue taken approximately 20 cm above the soil surface</tissue>
    </source>
</reference>
<protein>
    <submittedName>
        <fullName evidence="2">Uncharacterized protein</fullName>
    </submittedName>
</protein>
<evidence type="ECO:0000256" key="1">
    <source>
        <dbReference type="SAM" id="MobiDB-lite"/>
    </source>
</evidence>
<name>A0A0A8ZNQ0_ARUDO</name>
<dbReference type="AlphaFoldDB" id="A0A0A8ZNQ0"/>
<reference evidence="2" key="1">
    <citation type="submission" date="2014-09" db="EMBL/GenBank/DDBJ databases">
        <authorList>
            <person name="Magalhaes I.L.F."/>
            <person name="Oliveira U."/>
            <person name="Santos F.R."/>
            <person name="Vidigal T.H.D.A."/>
            <person name="Brescovit A.D."/>
            <person name="Santos A.J."/>
        </authorList>
    </citation>
    <scope>NUCLEOTIDE SEQUENCE</scope>
    <source>
        <tissue evidence="2">Shoot tissue taken approximately 20 cm above the soil surface</tissue>
    </source>
</reference>
<proteinExistence type="predicted"/>